<dbReference type="InterPro" id="IPR051394">
    <property type="entry name" value="Glutamate_Synthase"/>
</dbReference>
<dbReference type="Pfam" id="PF14691">
    <property type="entry name" value="Fer4_20"/>
    <property type="match status" value="1"/>
</dbReference>
<dbReference type="EMBL" id="VUMN01000002">
    <property type="protein sequence ID" value="MSS57679.1"/>
    <property type="molecule type" value="Genomic_DNA"/>
</dbReference>
<keyword evidence="1" id="KW-0028">Amino-acid biosynthesis</keyword>
<dbReference type="InterPro" id="IPR006005">
    <property type="entry name" value="Glut_synth_ssu1"/>
</dbReference>
<dbReference type="AlphaFoldDB" id="A0A7X2TEI4"/>
<dbReference type="InterPro" id="IPR036188">
    <property type="entry name" value="FAD/NAD-bd_sf"/>
</dbReference>
<protein>
    <submittedName>
        <fullName evidence="8">Glutamate synthase subunit beta</fullName>
    </submittedName>
</protein>
<dbReference type="RefSeq" id="WP_154502630.1">
    <property type="nucleotide sequence ID" value="NZ_VUMN01000002.1"/>
</dbReference>
<dbReference type="PANTHER" id="PTHR43100">
    <property type="entry name" value="GLUTAMATE SYNTHASE [NADPH] SMALL CHAIN"/>
    <property type="match status" value="1"/>
</dbReference>
<dbReference type="Pfam" id="PF07992">
    <property type="entry name" value="Pyr_redox_2"/>
    <property type="match status" value="1"/>
</dbReference>
<feature type="domain" description="Dihydroprymidine dehydrogenase" evidence="7">
    <location>
        <begin position="24"/>
        <end position="139"/>
    </location>
</feature>
<proteinExistence type="predicted"/>
<dbReference type="PANTHER" id="PTHR43100:SF3">
    <property type="entry name" value="FAD_NAD(P)-BINDING DOMAIN-CONTAINING PROTEIN"/>
    <property type="match status" value="1"/>
</dbReference>
<dbReference type="InterPro" id="IPR023753">
    <property type="entry name" value="FAD/NAD-binding_dom"/>
</dbReference>
<evidence type="ECO:0000256" key="2">
    <source>
        <dbReference type="ARBA" id="ARBA00023002"/>
    </source>
</evidence>
<dbReference type="InterPro" id="IPR009051">
    <property type="entry name" value="Helical_ferredxn"/>
</dbReference>
<evidence type="ECO:0000259" key="7">
    <source>
        <dbReference type="Pfam" id="PF14691"/>
    </source>
</evidence>
<feature type="domain" description="FAD/NAD(P)-binding" evidence="6">
    <location>
        <begin position="153"/>
        <end position="325"/>
    </location>
</feature>
<dbReference type="SUPFAM" id="SSF51971">
    <property type="entry name" value="Nucleotide-binding domain"/>
    <property type="match status" value="1"/>
</dbReference>
<keyword evidence="2" id="KW-0560">Oxidoreductase</keyword>
<evidence type="ECO:0000313" key="8">
    <source>
        <dbReference type="EMBL" id="MSS57679.1"/>
    </source>
</evidence>
<reference evidence="8 9" key="1">
    <citation type="submission" date="2019-08" db="EMBL/GenBank/DDBJ databases">
        <title>In-depth cultivation of the pig gut microbiome towards novel bacterial diversity and tailored functional studies.</title>
        <authorList>
            <person name="Wylensek D."/>
            <person name="Hitch T.C.A."/>
            <person name="Clavel T."/>
        </authorList>
    </citation>
    <scope>NUCLEOTIDE SEQUENCE [LARGE SCALE GENOMIC DNA]</scope>
    <source>
        <strain evidence="8 9">Oil+RF-744-GAM-WT-6</strain>
    </source>
</reference>
<dbReference type="Proteomes" id="UP000461880">
    <property type="component" value="Unassembled WGS sequence"/>
</dbReference>
<evidence type="ECO:0000313" key="9">
    <source>
        <dbReference type="Proteomes" id="UP000461880"/>
    </source>
</evidence>
<gene>
    <name evidence="8" type="ORF">FYJ51_01995</name>
</gene>
<dbReference type="SUPFAM" id="SSF46548">
    <property type="entry name" value="alpha-helical ferredoxin"/>
    <property type="match status" value="1"/>
</dbReference>
<evidence type="ECO:0000256" key="1">
    <source>
        <dbReference type="ARBA" id="ARBA00022605"/>
    </source>
</evidence>
<dbReference type="GO" id="GO:0006537">
    <property type="term" value="P:glutamate biosynthetic process"/>
    <property type="evidence" value="ECO:0007669"/>
    <property type="project" value="UniProtKB-KW"/>
</dbReference>
<organism evidence="8 9">
    <name type="scientific">Stecheria intestinalis</name>
    <dbReference type="NCBI Taxonomy" id="2606630"/>
    <lineage>
        <taxon>Bacteria</taxon>
        <taxon>Bacillati</taxon>
        <taxon>Bacillota</taxon>
        <taxon>Erysipelotrichia</taxon>
        <taxon>Erysipelotrichales</taxon>
        <taxon>Erysipelotrichaceae</taxon>
        <taxon>Stecheria</taxon>
    </lineage>
</organism>
<dbReference type="GO" id="GO:0051536">
    <property type="term" value="F:iron-sulfur cluster binding"/>
    <property type="evidence" value="ECO:0007669"/>
    <property type="project" value="InterPro"/>
</dbReference>
<evidence type="ECO:0000259" key="6">
    <source>
        <dbReference type="Pfam" id="PF07992"/>
    </source>
</evidence>
<dbReference type="Gene3D" id="3.50.50.60">
    <property type="entry name" value="FAD/NAD(P)-binding domain"/>
    <property type="match status" value="2"/>
</dbReference>
<keyword evidence="9" id="KW-1185">Reference proteome</keyword>
<comment type="pathway">
    <text evidence="4">Amino-acid biosynthesis.</text>
</comment>
<keyword evidence="3" id="KW-0314">Glutamate biosynthesis</keyword>
<evidence type="ECO:0000256" key="5">
    <source>
        <dbReference type="SAM" id="MobiDB-lite"/>
    </source>
</evidence>
<evidence type="ECO:0000256" key="3">
    <source>
        <dbReference type="ARBA" id="ARBA00023164"/>
    </source>
</evidence>
<comment type="caution">
    <text evidence="8">The sequence shown here is derived from an EMBL/GenBank/DDBJ whole genome shotgun (WGS) entry which is preliminary data.</text>
</comment>
<sequence length="486" mass="53426">MGKTDGFLLYQREEESLRSPSERIKDYGEFHIPLDPKDRKLQAGRCMNCGVPFCQSAIRIKGKVTGCPLHSLIPEWNDEIWHGNLEHALSRLTKKNPFPEFTGRVCPALCEKACTCGVEDEPVTIHENEFYIIESAFAAGMMKPHIPAMRSGKKVAVIGSGPAGLSAADRLNQRGHSVTVYEREHAPGGLMMYGIPNMKLDKKVITRRIDLMKAEGISFVCGVDVGKDISSEEILKQYDAIVLACGAKQARTLPQTEGCGQVFPAVTFLTEATRSVLDPEHQPAISAGGKHVIIVGGGDTGNDCVATCIRQHAASVTQLEMMPSPPRERRRDNPWPEWPDVQKTDYGQQEAIAVFGSDPRIYRSTIHSLITDKEGNLAAAEVEQGSFIDRKWVTDEGSIRKLPCELLIIAAGFTGCESYVPEAFSIELGPRHTVKTEPGSYRTSVPGVFTAGDMHRGQSLVVWAIEEGRECAREVDQALMGYTNLD</sequence>
<dbReference type="InterPro" id="IPR028261">
    <property type="entry name" value="DPD_II"/>
</dbReference>
<name>A0A7X2TEI4_9FIRM</name>
<dbReference type="Gene3D" id="1.10.1060.10">
    <property type="entry name" value="Alpha-helical ferredoxin"/>
    <property type="match status" value="1"/>
</dbReference>
<accession>A0A7X2TEI4</accession>
<feature type="region of interest" description="Disordered" evidence="5">
    <location>
        <begin position="321"/>
        <end position="342"/>
    </location>
</feature>
<dbReference type="GO" id="GO:0016639">
    <property type="term" value="F:oxidoreductase activity, acting on the CH-NH2 group of donors, NAD or NADP as acceptor"/>
    <property type="evidence" value="ECO:0007669"/>
    <property type="project" value="InterPro"/>
</dbReference>
<evidence type="ECO:0000256" key="4">
    <source>
        <dbReference type="ARBA" id="ARBA00029440"/>
    </source>
</evidence>
<dbReference type="PRINTS" id="PR00419">
    <property type="entry name" value="ADXRDTASE"/>
</dbReference>
<dbReference type="NCBIfam" id="TIGR01317">
    <property type="entry name" value="GOGAT_sm_gam"/>
    <property type="match status" value="1"/>
</dbReference>